<evidence type="ECO:0000256" key="3">
    <source>
        <dbReference type="SAM" id="MobiDB-lite"/>
    </source>
</evidence>
<feature type="compositionally biased region" description="Low complexity" evidence="3">
    <location>
        <begin position="25"/>
        <end position="40"/>
    </location>
</feature>
<dbReference type="Gene3D" id="1.10.238.10">
    <property type="entry name" value="EF-hand"/>
    <property type="match status" value="3"/>
</dbReference>
<dbReference type="InterPro" id="IPR050145">
    <property type="entry name" value="Centrin_CML-like"/>
</dbReference>
<accession>A0A813I0B0</accession>
<dbReference type="InterPro" id="IPR011992">
    <property type="entry name" value="EF-hand-dom_pair"/>
</dbReference>
<dbReference type="OrthoDB" id="429991at2759"/>
<sequence length="773" mass="87307">MSPMPEGAHEYPHQIPVANEQLGGSSSSFSPPTSPKTSRSNVGLQGRYSVGTQAKAQLVAMHALSEWDKNHEFETAGAELKAFFDKQGGGSLSCLKAWFKHFDKEQLGTITYKEFDHGLTALNYPAGRDHQLKVWQLMDDDHSGAISFDEFAVHRDSELWSKFRRWCGSRFQGPKDMIHQLKVHYGSVNGLEVNTDDVIHEREFVQSLPTFGWEGGSEDMFFHAFDVDDQGCIWFRHLKWIEVEVRRFKNKENAKRRAQKLASLKSRSNQESQAALNDFKAFLKRHYGPLFRAWRKCLDHDGSMTLQRAELFKACKAINWKGDARALWKALDHDNSGATTIEELDPHCAQLLANFKAWADDTCNPKTHSDIWDMLDPNNRKKLSYSYFIKQCEARGFHKKVKMLPVMLDWQDKKYIQEKDLDFFDVWRVPPWLNATPNPQAANAFRKHLVAKYGHSLKAWRVAMDKDCSNSCNWHEFQEASKTIRFHGDLAGAWLSLDVDLSGSISLEEIDPSAHASLFLFKTWCDQEFGGLRHAFRVLDADASGFLTLKEFKCACKNYGFPGDCNHLFFCLDQGNERTLQTHEVFFLDNWRTEEDPPANEKEDSIRGRNLQGCGRPGDRMLEYSTPNPGPGAYNVPSSFGAKPSCPVPGRHGGTFSMGARCGDSCVKPQKGLGPAKYVPSVENMILRKPSWSFADPGSRPMSARDAPRSAMSVGARQATGRPTTPGPGAYFTSEREGNSGPKFSMRPRRALPLHPDQTPWAPDQTPRLDIGL</sequence>
<evidence type="ECO:0000256" key="2">
    <source>
        <dbReference type="ARBA" id="ARBA00022837"/>
    </source>
</evidence>
<dbReference type="PROSITE" id="PS50222">
    <property type="entry name" value="EF_HAND_2"/>
    <property type="match status" value="3"/>
</dbReference>
<dbReference type="InterPro" id="IPR002048">
    <property type="entry name" value="EF_hand_dom"/>
</dbReference>
<keyword evidence="6" id="KW-1185">Reference proteome</keyword>
<organism evidence="5 6">
    <name type="scientific">Polarella glacialis</name>
    <name type="common">Dinoflagellate</name>
    <dbReference type="NCBI Taxonomy" id="89957"/>
    <lineage>
        <taxon>Eukaryota</taxon>
        <taxon>Sar</taxon>
        <taxon>Alveolata</taxon>
        <taxon>Dinophyceae</taxon>
        <taxon>Suessiales</taxon>
        <taxon>Suessiaceae</taxon>
        <taxon>Polarella</taxon>
    </lineage>
</organism>
<dbReference type="AlphaFoldDB" id="A0A813I0B0"/>
<feature type="domain" description="EF-hand" evidence="4">
    <location>
        <begin position="527"/>
        <end position="562"/>
    </location>
</feature>
<evidence type="ECO:0000259" key="4">
    <source>
        <dbReference type="PROSITE" id="PS50222"/>
    </source>
</evidence>
<feature type="region of interest" description="Disordered" evidence="3">
    <location>
        <begin position="1"/>
        <end position="43"/>
    </location>
</feature>
<dbReference type="Proteomes" id="UP000654075">
    <property type="component" value="Unassembled WGS sequence"/>
</dbReference>
<reference evidence="5" key="1">
    <citation type="submission" date="2021-02" db="EMBL/GenBank/DDBJ databases">
        <authorList>
            <person name="Dougan E. K."/>
            <person name="Rhodes N."/>
            <person name="Thang M."/>
            <person name="Chan C."/>
        </authorList>
    </citation>
    <scope>NUCLEOTIDE SEQUENCE</scope>
</reference>
<dbReference type="GO" id="GO:0005509">
    <property type="term" value="F:calcium ion binding"/>
    <property type="evidence" value="ECO:0007669"/>
    <property type="project" value="InterPro"/>
</dbReference>
<keyword evidence="1" id="KW-0677">Repeat</keyword>
<comment type="caution">
    <text evidence="5">The sequence shown here is derived from an EMBL/GenBank/DDBJ whole genome shotgun (WGS) entry which is preliminary data.</text>
</comment>
<feature type="region of interest" description="Disordered" evidence="3">
    <location>
        <begin position="693"/>
        <end position="773"/>
    </location>
</feature>
<proteinExistence type="predicted"/>
<dbReference type="PROSITE" id="PS00018">
    <property type="entry name" value="EF_HAND_1"/>
    <property type="match status" value="2"/>
</dbReference>
<gene>
    <name evidence="5" type="ORF">PGLA1383_LOCUS57724</name>
</gene>
<dbReference type="InterPro" id="IPR018247">
    <property type="entry name" value="EF_Hand_1_Ca_BS"/>
</dbReference>
<keyword evidence="2" id="KW-0106">Calcium</keyword>
<dbReference type="InterPro" id="IPR010736">
    <property type="entry name" value="SHIPPO-rpt"/>
</dbReference>
<dbReference type="Pfam" id="PF13405">
    <property type="entry name" value="EF-hand_6"/>
    <property type="match status" value="1"/>
</dbReference>
<dbReference type="PANTHER" id="PTHR23050">
    <property type="entry name" value="CALCIUM BINDING PROTEIN"/>
    <property type="match status" value="1"/>
</dbReference>
<name>A0A813I0B0_POLGL</name>
<evidence type="ECO:0000313" key="6">
    <source>
        <dbReference type="Proteomes" id="UP000654075"/>
    </source>
</evidence>
<evidence type="ECO:0000256" key="1">
    <source>
        <dbReference type="ARBA" id="ARBA00022737"/>
    </source>
</evidence>
<dbReference type="SUPFAM" id="SSF47473">
    <property type="entry name" value="EF-hand"/>
    <property type="match status" value="3"/>
</dbReference>
<dbReference type="EMBL" id="CAJNNV010033348">
    <property type="protein sequence ID" value="CAE8643378.1"/>
    <property type="molecule type" value="Genomic_DNA"/>
</dbReference>
<feature type="domain" description="EF-hand" evidence="4">
    <location>
        <begin position="90"/>
        <end position="125"/>
    </location>
</feature>
<feature type="domain" description="EF-hand" evidence="4">
    <location>
        <begin position="126"/>
        <end position="161"/>
    </location>
</feature>
<evidence type="ECO:0000313" key="5">
    <source>
        <dbReference type="EMBL" id="CAE8643378.1"/>
    </source>
</evidence>
<dbReference type="SMART" id="SM00054">
    <property type="entry name" value="EFh"/>
    <property type="match status" value="5"/>
</dbReference>
<dbReference type="Pfam" id="PF07004">
    <property type="entry name" value="SHIPPO-rpt"/>
    <property type="match status" value="2"/>
</dbReference>
<protein>
    <recommendedName>
        <fullName evidence="4">EF-hand domain-containing protein</fullName>
    </recommendedName>
</protein>
<dbReference type="CDD" id="cd00051">
    <property type="entry name" value="EFh"/>
    <property type="match status" value="1"/>
</dbReference>
<dbReference type="Pfam" id="PF13202">
    <property type="entry name" value="EF-hand_5"/>
    <property type="match status" value="1"/>
</dbReference>